<proteinExistence type="inferred from homology"/>
<keyword evidence="6" id="KW-1185">Reference proteome</keyword>
<dbReference type="GO" id="GO:0016620">
    <property type="term" value="F:oxidoreductase activity, acting on the aldehyde or oxo group of donors, NAD or NADP as acceptor"/>
    <property type="evidence" value="ECO:0007669"/>
    <property type="project" value="InterPro"/>
</dbReference>
<evidence type="ECO:0000313" key="5">
    <source>
        <dbReference type="EnsemblPlants" id="Pp3c5_20910V3.1"/>
    </source>
</evidence>
<evidence type="ECO:0000259" key="3">
    <source>
        <dbReference type="Pfam" id="PF00171"/>
    </source>
</evidence>
<reference evidence="4 6" key="2">
    <citation type="journal article" date="2018" name="Plant J.">
        <title>The Physcomitrella patens chromosome-scale assembly reveals moss genome structure and evolution.</title>
        <authorList>
            <person name="Lang D."/>
            <person name="Ullrich K.K."/>
            <person name="Murat F."/>
            <person name="Fuchs J."/>
            <person name="Jenkins J."/>
            <person name="Haas F.B."/>
            <person name="Piednoel M."/>
            <person name="Gundlach H."/>
            <person name="Van Bel M."/>
            <person name="Meyberg R."/>
            <person name="Vives C."/>
            <person name="Morata J."/>
            <person name="Symeonidi A."/>
            <person name="Hiss M."/>
            <person name="Muchero W."/>
            <person name="Kamisugi Y."/>
            <person name="Saleh O."/>
            <person name="Blanc G."/>
            <person name="Decker E.L."/>
            <person name="van Gessel N."/>
            <person name="Grimwood J."/>
            <person name="Hayes R.D."/>
            <person name="Graham S.W."/>
            <person name="Gunter L.E."/>
            <person name="McDaniel S.F."/>
            <person name="Hoernstein S.N.W."/>
            <person name="Larsson A."/>
            <person name="Li F.W."/>
            <person name="Perroud P.F."/>
            <person name="Phillips J."/>
            <person name="Ranjan P."/>
            <person name="Rokshar D.S."/>
            <person name="Rothfels C.J."/>
            <person name="Schneider L."/>
            <person name="Shu S."/>
            <person name="Stevenson D.W."/>
            <person name="Thummler F."/>
            <person name="Tillich M."/>
            <person name="Villarreal Aguilar J.C."/>
            <person name="Widiez T."/>
            <person name="Wong G.K."/>
            <person name="Wymore A."/>
            <person name="Zhang Y."/>
            <person name="Zimmer A.D."/>
            <person name="Quatrano R.S."/>
            <person name="Mayer K.F.X."/>
            <person name="Goodstein D."/>
            <person name="Casacuberta J.M."/>
            <person name="Vandepoele K."/>
            <person name="Reski R."/>
            <person name="Cuming A.C."/>
            <person name="Tuskan G.A."/>
            <person name="Maumus F."/>
            <person name="Salse J."/>
            <person name="Schmutz J."/>
            <person name="Rensing S.A."/>
        </authorList>
    </citation>
    <scope>NUCLEOTIDE SEQUENCE [LARGE SCALE GENOMIC DNA]</scope>
    <source>
        <strain evidence="5 6">cv. Gransden 2004</strain>
    </source>
</reference>
<evidence type="ECO:0000313" key="6">
    <source>
        <dbReference type="Proteomes" id="UP000006727"/>
    </source>
</evidence>
<accession>A0A2K1KKI6</accession>
<gene>
    <name evidence="4" type="ORF">PHYPA_007963</name>
</gene>
<dbReference type="InterPro" id="IPR016160">
    <property type="entry name" value="Ald_DH_CS_CYS"/>
</dbReference>
<dbReference type="InterPro" id="IPR015590">
    <property type="entry name" value="Aldehyde_DH_dom"/>
</dbReference>
<dbReference type="AlphaFoldDB" id="A0A2K1KKI6"/>
<dbReference type="EnsemblPlants" id="Pp3c5_20910V3.1">
    <property type="protein sequence ID" value="Pp3c5_20910V3.1"/>
    <property type="gene ID" value="Pp3c5_20910"/>
</dbReference>
<name>A0A2K1KKI6_PHYPA</name>
<dbReference type="InParanoid" id="A0A2K1KKI6"/>
<dbReference type="PANTHER" id="PTHR11699">
    <property type="entry name" value="ALDEHYDE DEHYDROGENASE-RELATED"/>
    <property type="match status" value="1"/>
</dbReference>
<dbReference type="InterPro" id="IPR016163">
    <property type="entry name" value="Ald_DH_C"/>
</dbReference>
<reference evidence="5" key="3">
    <citation type="submission" date="2020-12" db="UniProtKB">
        <authorList>
            <consortium name="EnsemblPlants"/>
        </authorList>
    </citation>
    <scope>IDENTIFICATION</scope>
</reference>
<dbReference type="OMA" id="FVHENIC"/>
<evidence type="ECO:0000256" key="2">
    <source>
        <dbReference type="ARBA" id="ARBA00023002"/>
    </source>
</evidence>
<comment type="similarity">
    <text evidence="1">Belongs to the aldehyde dehydrogenase family.</text>
</comment>
<dbReference type="Proteomes" id="UP000006727">
    <property type="component" value="Chromosome 5"/>
</dbReference>
<dbReference type="Gramene" id="Pp3c5_20910V3.1">
    <property type="protein sequence ID" value="Pp3c5_20910V3.1"/>
    <property type="gene ID" value="Pp3c5_20910"/>
</dbReference>
<dbReference type="InterPro" id="IPR016162">
    <property type="entry name" value="Ald_DH_N"/>
</dbReference>
<reference evidence="4 6" key="1">
    <citation type="journal article" date="2008" name="Science">
        <title>The Physcomitrella genome reveals evolutionary insights into the conquest of land by plants.</title>
        <authorList>
            <person name="Rensing S."/>
            <person name="Lang D."/>
            <person name="Zimmer A."/>
            <person name="Terry A."/>
            <person name="Salamov A."/>
            <person name="Shapiro H."/>
            <person name="Nishiyama T."/>
            <person name="Perroud P.-F."/>
            <person name="Lindquist E."/>
            <person name="Kamisugi Y."/>
            <person name="Tanahashi T."/>
            <person name="Sakakibara K."/>
            <person name="Fujita T."/>
            <person name="Oishi K."/>
            <person name="Shin-I T."/>
            <person name="Kuroki Y."/>
            <person name="Toyoda A."/>
            <person name="Suzuki Y."/>
            <person name="Hashimoto A."/>
            <person name="Yamaguchi K."/>
            <person name="Sugano A."/>
            <person name="Kohara Y."/>
            <person name="Fujiyama A."/>
            <person name="Anterola A."/>
            <person name="Aoki S."/>
            <person name="Ashton N."/>
            <person name="Barbazuk W.B."/>
            <person name="Barker E."/>
            <person name="Bennetzen J."/>
            <person name="Bezanilla M."/>
            <person name="Blankenship R."/>
            <person name="Cho S.H."/>
            <person name="Dutcher S."/>
            <person name="Estelle M."/>
            <person name="Fawcett J.A."/>
            <person name="Gundlach H."/>
            <person name="Hanada K."/>
            <person name="Heyl A."/>
            <person name="Hicks K.A."/>
            <person name="Hugh J."/>
            <person name="Lohr M."/>
            <person name="Mayer K."/>
            <person name="Melkozernov A."/>
            <person name="Murata T."/>
            <person name="Nelson D."/>
            <person name="Pils B."/>
            <person name="Prigge M."/>
            <person name="Reiss B."/>
            <person name="Renner T."/>
            <person name="Rombauts S."/>
            <person name="Rushton P."/>
            <person name="Sanderfoot A."/>
            <person name="Schween G."/>
            <person name="Shiu S.-H."/>
            <person name="Stueber K."/>
            <person name="Theodoulou F.L."/>
            <person name="Tu H."/>
            <person name="Van de Peer Y."/>
            <person name="Verrier P.J."/>
            <person name="Waters E."/>
            <person name="Wood A."/>
            <person name="Yang L."/>
            <person name="Cove D."/>
            <person name="Cuming A."/>
            <person name="Hasebe M."/>
            <person name="Lucas S."/>
            <person name="Mishler D.B."/>
            <person name="Reski R."/>
            <person name="Grigoriev I."/>
            <person name="Quatrano R.S."/>
            <person name="Boore J.L."/>
        </authorList>
    </citation>
    <scope>NUCLEOTIDE SEQUENCE [LARGE SCALE GENOMIC DNA]</scope>
    <source>
        <strain evidence="5 6">cv. Gransden 2004</strain>
    </source>
</reference>
<dbReference type="STRING" id="3218.A0A2K1KKI6"/>
<evidence type="ECO:0000256" key="1">
    <source>
        <dbReference type="ARBA" id="ARBA00009986"/>
    </source>
</evidence>
<dbReference type="Gene3D" id="3.40.309.10">
    <property type="entry name" value="Aldehyde Dehydrogenase, Chain A, domain 2"/>
    <property type="match status" value="1"/>
</dbReference>
<dbReference type="Pfam" id="PF00171">
    <property type="entry name" value="Aldedh"/>
    <property type="match status" value="1"/>
</dbReference>
<dbReference type="PaxDb" id="3218-PP1S218_26V6.1"/>
<dbReference type="EMBL" id="ABEU02000005">
    <property type="protein sequence ID" value="PNR54286.1"/>
    <property type="molecule type" value="Genomic_DNA"/>
</dbReference>
<evidence type="ECO:0000313" key="4">
    <source>
        <dbReference type="EMBL" id="PNR54286.1"/>
    </source>
</evidence>
<dbReference type="SUPFAM" id="SSF53720">
    <property type="entry name" value="ALDH-like"/>
    <property type="match status" value="1"/>
</dbReference>
<keyword evidence="2" id="KW-0560">Oxidoreductase</keyword>
<protein>
    <recommendedName>
        <fullName evidence="3">Aldehyde dehydrogenase domain-containing protein</fullName>
    </recommendedName>
</protein>
<sequence>MAFTRLIEVEKLVIAVVVYNNLKLVILELREKSPIIIYEDANMDKVVELAYFQMFFNHGQCCCAASCIFVHENICNKFIEKSKACTLKCFIGDLFRNGMEQGPQVEKGHLESKDYYIKPPIFTNVKEGMIVSPKGVHLLLSKISGIYLLF</sequence>
<dbReference type="InterPro" id="IPR016161">
    <property type="entry name" value="Ald_DH/histidinol_DH"/>
</dbReference>
<organism evidence="4">
    <name type="scientific">Physcomitrium patens</name>
    <name type="common">Spreading-leaved earth moss</name>
    <name type="synonym">Physcomitrella patens</name>
    <dbReference type="NCBI Taxonomy" id="3218"/>
    <lineage>
        <taxon>Eukaryota</taxon>
        <taxon>Viridiplantae</taxon>
        <taxon>Streptophyta</taxon>
        <taxon>Embryophyta</taxon>
        <taxon>Bryophyta</taxon>
        <taxon>Bryophytina</taxon>
        <taxon>Bryopsida</taxon>
        <taxon>Funariidae</taxon>
        <taxon>Funariales</taxon>
        <taxon>Funariaceae</taxon>
        <taxon>Physcomitrium</taxon>
    </lineage>
</organism>
<dbReference type="PROSITE" id="PS00070">
    <property type="entry name" value="ALDEHYDE_DEHYDR_CYS"/>
    <property type="match status" value="1"/>
</dbReference>
<dbReference type="Gene3D" id="3.40.605.10">
    <property type="entry name" value="Aldehyde Dehydrogenase, Chain A, domain 1"/>
    <property type="match status" value="1"/>
</dbReference>
<feature type="domain" description="Aldehyde dehydrogenase" evidence="3">
    <location>
        <begin position="8"/>
        <end position="117"/>
    </location>
</feature>